<comment type="subcellular location">
    <subcellularLocation>
        <location evidence="1">Cell membrane</location>
        <topology evidence="1">Multi-pass membrane protein</topology>
    </subcellularLocation>
</comment>
<keyword evidence="9" id="KW-1185">Reference proteome</keyword>
<evidence type="ECO:0000256" key="4">
    <source>
        <dbReference type="ARBA" id="ARBA00022989"/>
    </source>
</evidence>
<dbReference type="EMBL" id="FNJW01000008">
    <property type="protein sequence ID" value="SDQ47565.1"/>
    <property type="molecule type" value="Genomic_DNA"/>
</dbReference>
<reference evidence="9" key="1">
    <citation type="submission" date="2016-10" db="EMBL/GenBank/DDBJ databases">
        <authorList>
            <person name="Varghese N."/>
            <person name="Submissions S."/>
        </authorList>
    </citation>
    <scope>NUCLEOTIDE SEQUENCE [LARGE SCALE GENOMIC DNA]</scope>
    <source>
        <strain evidence="9">MPL-11</strain>
    </source>
</reference>
<dbReference type="AlphaFoldDB" id="A0A1H1B6I8"/>
<keyword evidence="2" id="KW-0813">Transport</keyword>
<dbReference type="Pfam" id="PF07690">
    <property type="entry name" value="MFS_1"/>
    <property type="match status" value="2"/>
</dbReference>
<dbReference type="GO" id="GO:0005886">
    <property type="term" value="C:plasma membrane"/>
    <property type="evidence" value="ECO:0007669"/>
    <property type="project" value="UniProtKB-SubCell"/>
</dbReference>
<feature type="transmembrane region" description="Helical" evidence="6">
    <location>
        <begin position="332"/>
        <end position="356"/>
    </location>
</feature>
<dbReference type="Gene3D" id="1.20.1250.20">
    <property type="entry name" value="MFS general substrate transporter like domains"/>
    <property type="match status" value="2"/>
</dbReference>
<keyword evidence="5 6" id="KW-0472">Membrane</keyword>
<sequence>MTQKRLKIDKKFFFLLISLMLVEYVRAAFIISYLPVQAAVGTQFNLALVGLAISLHYISDAFSNFQAGFLMNRFGIKKIISVSFTLIFLSLIVVPLFQFNGFVIILASILLGFGACPIWIVLLAKASSGSRGTNMGLIYFYWLLGMASGVIVMNYLMNINLSVSYWLLPVFVVLAFFSFRLSGDHQALENTKQPFKEMFKKTLSILKKSRIILPGTLMQSISLGMLIPILPTFVLQHLKLSYNQYTLLLIIAGLTAGLLMMPVGRLIDHFSPRLLFIAGFMWFGFTLISTAFSTSIVVIYILVVSMAIAYTFFLPAWNSFVATKITKEDQNVSWGIISSFQGVGTMLGPIVGSLLASFNASITVIISASLFILMGMLYLIVK</sequence>
<dbReference type="Proteomes" id="UP000199481">
    <property type="component" value="Unassembled WGS sequence"/>
</dbReference>
<feature type="transmembrane region" description="Helical" evidence="6">
    <location>
        <begin position="12"/>
        <end position="34"/>
    </location>
</feature>
<feature type="transmembrane region" description="Helical" evidence="6">
    <location>
        <begin position="274"/>
        <end position="292"/>
    </location>
</feature>
<feature type="transmembrane region" description="Helical" evidence="6">
    <location>
        <begin position="362"/>
        <end position="381"/>
    </location>
</feature>
<evidence type="ECO:0000256" key="5">
    <source>
        <dbReference type="ARBA" id="ARBA00023136"/>
    </source>
</evidence>
<dbReference type="PRINTS" id="PR01035">
    <property type="entry name" value="TCRTETA"/>
</dbReference>
<dbReference type="PROSITE" id="PS50850">
    <property type="entry name" value="MFS"/>
    <property type="match status" value="1"/>
</dbReference>
<feature type="transmembrane region" description="Helical" evidence="6">
    <location>
        <begin position="79"/>
        <end position="97"/>
    </location>
</feature>
<feature type="domain" description="Major facilitator superfamily (MFS) profile" evidence="7">
    <location>
        <begin position="11"/>
        <end position="382"/>
    </location>
</feature>
<accession>A0A1H1B6I8</accession>
<protein>
    <submittedName>
        <fullName evidence="8">Predicted arabinose efflux permease, MFS family</fullName>
    </submittedName>
</protein>
<feature type="transmembrane region" description="Helical" evidence="6">
    <location>
        <begin position="211"/>
        <end position="230"/>
    </location>
</feature>
<evidence type="ECO:0000259" key="7">
    <source>
        <dbReference type="PROSITE" id="PS50850"/>
    </source>
</evidence>
<dbReference type="RefSeq" id="WP_244885826.1">
    <property type="nucleotide sequence ID" value="NZ_FNJW01000008.1"/>
</dbReference>
<feature type="transmembrane region" description="Helical" evidence="6">
    <location>
        <begin position="298"/>
        <end position="320"/>
    </location>
</feature>
<feature type="transmembrane region" description="Helical" evidence="6">
    <location>
        <begin position="136"/>
        <end position="157"/>
    </location>
</feature>
<evidence type="ECO:0000256" key="2">
    <source>
        <dbReference type="ARBA" id="ARBA00022448"/>
    </source>
</evidence>
<feature type="transmembrane region" description="Helical" evidence="6">
    <location>
        <begin position="40"/>
        <end position="58"/>
    </location>
</feature>
<dbReference type="PANTHER" id="PTHR23526">
    <property type="entry name" value="INTEGRAL MEMBRANE TRANSPORT PROTEIN-RELATED"/>
    <property type="match status" value="1"/>
</dbReference>
<dbReference type="GO" id="GO:0022857">
    <property type="term" value="F:transmembrane transporter activity"/>
    <property type="evidence" value="ECO:0007669"/>
    <property type="project" value="InterPro"/>
</dbReference>
<dbReference type="InterPro" id="IPR001958">
    <property type="entry name" value="Tet-R_TetA/multi-R_MdtG-like"/>
</dbReference>
<name>A0A1H1B6I8_9LACT</name>
<proteinExistence type="predicted"/>
<evidence type="ECO:0000256" key="3">
    <source>
        <dbReference type="ARBA" id="ARBA00022692"/>
    </source>
</evidence>
<evidence type="ECO:0000256" key="6">
    <source>
        <dbReference type="SAM" id="Phobius"/>
    </source>
</evidence>
<organism evidence="8 9">
    <name type="scientific">Carnobacterium viridans</name>
    <dbReference type="NCBI Taxonomy" id="174587"/>
    <lineage>
        <taxon>Bacteria</taxon>
        <taxon>Bacillati</taxon>
        <taxon>Bacillota</taxon>
        <taxon>Bacilli</taxon>
        <taxon>Lactobacillales</taxon>
        <taxon>Carnobacteriaceae</taxon>
        <taxon>Carnobacterium</taxon>
    </lineage>
</organism>
<keyword evidence="4 6" id="KW-1133">Transmembrane helix</keyword>
<evidence type="ECO:0000313" key="9">
    <source>
        <dbReference type="Proteomes" id="UP000199481"/>
    </source>
</evidence>
<dbReference type="InterPro" id="IPR020846">
    <property type="entry name" value="MFS_dom"/>
</dbReference>
<feature type="transmembrane region" description="Helical" evidence="6">
    <location>
        <begin position="163"/>
        <end position="182"/>
    </location>
</feature>
<feature type="transmembrane region" description="Helical" evidence="6">
    <location>
        <begin position="103"/>
        <end position="124"/>
    </location>
</feature>
<gene>
    <name evidence="8" type="ORF">SAMN04487752_2451</name>
</gene>
<evidence type="ECO:0000256" key="1">
    <source>
        <dbReference type="ARBA" id="ARBA00004651"/>
    </source>
</evidence>
<dbReference type="InterPro" id="IPR052528">
    <property type="entry name" value="Sugar_transport-like"/>
</dbReference>
<dbReference type="PANTHER" id="PTHR23526:SF4">
    <property type="entry name" value="INTEGRAL MEMBRANE TRANSPORT PROTEIN"/>
    <property type="match status" value="1"/>
</dbReference>
<evidence type="ECO:0000313" key="8">
    <source>
        <dbReference type="EMBL" id="SDQ47565.1"/>
    </source>
</evidence>
<dbReference type="InterPro" id="IPR011701">
    <property type="entry name" value="MFS"/>
</dbReference>
<dbReference type="SUPFAM" id="SSF103473">
    <property type="entry name" value="MFS general substrate transporter"/>
    <property type="match status" value="1"/>
</dbReference>
<feature type="transmembrane region" description="Helical" evidence="6">
    <location>
        <begin position="242"/>
        <end position="262"/>
    </location>
</feature>
<keyword evidence="3 6" id="KW-0812">Transmembrane</keyword>
<dbReference type="InterPro" id="IPR036259">
    <property type="entry name" value="MFS_trans_sf"/>
</dbReference>